<organism evidence="1 2">
    <name type="scientific">Dallia pectoralis</name>
    <name type="common">Alaska blackfish</name>
    <dbReference type="NCBI Taxonomy" id="75939"/>
    <lineage>
        <taxon>Eukaryota</taxon>
        <taxon>Metazoa</taxon>
        <taxon>Chordata</taxon>
        <taxon>Craniata</taxon>
        <taxon>Vertebrata</taxon>
        <taxon>Euteleostomi</taxon>
        <taxon>Actinopterygii</taxon>
        <taxon>Neopterygii</taxon>
        <taxon>Teleostei</taxon>
        <taxon>Protacanthopterygii</taxon>
        <taxon>Esociformes</taxon>
        <taxon>Umbridae</taxon>
        <taxon>Dallia</taxon>
    </lineage>
</organism>
<proteinExistence type="predicted"/>
<evidence type="ECO:0000313" key="1">
    <source>
        <dbReference type="EMBL" id="KAJ8014053.1"/>
    </source>
</evidence>
<sequence length="283" mass="31328">MAKGGKKRSTQKNKVTLKMAKNAVRVTPDGRRRLDLSNMGIETFPKCLLKLPDLDELDLSRNQLKKLPGLIGDLVSLRWLDLHSNQLEVLPDTFGQLMSLSHLNLSNNRLTSAGLPHSLGNLTRLRSLNLGLNQLDALPGTMVGLRGLQELGLFDNLLTSLPECVQVLTNITRLNTKRNPFSQGHSVNRDRLEKEVYLAKESSLCGSCLNRCKEERRWTLGGGRRRGGEGDADIRGRPYSGLITPNSLAQANQDQWRLIVTNHGPGKSSALKDGQRATEYGFA</sequence>
<dbReference type="Proteomes" id="UP001157502">
    <property type="component" value="Chromosome 3"/>
</dbReference>
<gene>
    <name evidence="1" type="ORF">DPEC_G00036260</name>
</gene>
<dbReference type="EMBL" id="CM055730">
    <property type="protein sequence ID" value="KAJ8014053.1"/>
    <property type="molecule type" value="Genomic_DNA"/>
</dbReference>
<keyword evidence="2" id="KW-1185">Reference proteome</keyword>
<reference evidence="1" key="1">
    <citation type="submission" date="2021-05" db="EMBL/GenBank/DDBJ databases">
        <authorList>
            <person name="Pan Q."/>
            <person name="Jouanno E."/>
            <person name="Zahm M."/>
            <person name="Klopp C."/>
            <person name="Cabau C."/>
            <person name="Louis A."/>
            <person name="Berthelot C."/>
            <person name="Parey E."/>
            <person name="Roest Crollius H."/>
            <person name="Montfort J."/>
            <person name="Robinson-Rechavi M."/>
            <person name="Bouchez O."/>
            <person name="Lampietro C."/>
            <person name="Lopez Roques C."/>
            <person name="Donnadieu C."/>
            <person name="Postlethwait J."/>
            <person name="Bobe J."/>
            <person name="Dillon D."/>
            <person name="Chandos A."/>
            <person name="von Hippel F."/>
            <person name="Guiguen Y."/>
        </authorList>
    </citation>
    <scope>NUCLEOTIDE SEQUENCE</scope>
    <source>
        <strain evidence="1">YG-Jan2019</strain>
    </source>
</reference>
<name>A0ACC2HDH4_DALPE</name>
<protein>
    <submittedName>
        <fullName evidence="1">Uncharacterized protein</fullName>
    </submittedName>
</protein>
<comment type="caution">
    <text evidence="1">The sequence shown here is derived from an EMBL/GenBank/DDBJ whole genome shotgun (WGS) entry which is preliminary data.</text>
</comment>
<evidence type="ECO:0000313" key="2">
    <source>
        <dbReference type="Proteomes" id="UP001157502"/>
    </source>
</evidence>
<accession>A0ACC2HDH4</accession>